<keyword evidence="2" id="KW-1185">Reference proteome</keyword>
<gene>
    <name evidence="1" type="ORF">PUN28_008560</name>
</gene>
<protein>
    <submittedName>
        <fullName evidence="1">Uncharacterized protein</fullName>
    </submittedName>
</protein>
<proteinExistence type="predicted"/>
<reference evidence="1 2" key="1">
    <citation type="submission" date="2023-03" db="EMBL/GenBank/DDBJ databases">
        <title>High recombination rates correlate with genetic variation in Cardiocondyla obscurior ants.</title>
        <authorList>
            <person name="Errbii M."/>
        </authorList>
    </citation>
    <scope>NUCLEOTIDE SEQUENCE [LARGE SCALE GENOMIC DNA]</scope>
    <source>
        <strain evidence="1">Alpha-2009</strain>
        <tissue evidence="1">Whole body</tissue>
    </source>
</reference>
<dbReference type="EMBL" id="JADYXP020000007">
    <property type="protein sequence ID" value="KAL0120931.1"/>
    <property type="molecule type" value="Genomic_DNA"/>
</dbReference>
<sequence>MIDGQLFLSAYNFIDYSARSPASATRSTITSRNFNGAGAITLGHTCPSCNLIRDRNVDRKLSETMGPSHVDGYVSSRIRLVSIHRVAAVENMKAERNGRSQAARGNRSGHVPRIGLRQLVARIELFPRDEEIVFGASRRCGRRSAGSGPAPSQRVLTIAWTRIFLSN</sequence>
<evidence type="ECO:0000313" key="1">
    <source>
        <dbReference type="EMBL" id="KAL0120931.1"/>
    </source>
</evidence>
<dbReference type="Proteomes" id="UP001430953">
    <property type="component" value="Unassembled WGS sequence"/>
</dbReference>
<comment type="caution">
    <text evidence="1">The sequence shown here is derived from an EMBL/GenBank/DDBJ whole genome shotgun (WGS) entry which is preliminary data.</text>
</comment>
<dbReference type="AlphaFoldDB" id="A0AAW2G4G3"/>
<accession>A0AAW2G4G3</accession>
<name>A0AAW2G4G3_9HYME</name>
<evidence type="ECO:0000313" key="2">
    <source>
        <dbReference type="Proteomes" id="UP001430953"/>
    </source>
</evidence>
<organism evidence="1 2">
    <name type="scientific">Cardiocondyla obscurior</name>
    <dbReference type="NCBI Taxonomy" id="286306"/>
    <lineage>
        <taxon>Eukaryota</taxon>
        <taxon>Metazoa</taxon>
        <taxon>Ecdysozoa</taxon>
        <taxon>Arthropoda</taxon>
        <taxon>Hexapoda</taxon>
        <taxon>Insecta</taxon>
        <taxon>Pterygota</taxon>
        <taxon>Neoptera</taxon>
        <taxon>Endopterygota</taxon>
        <taxon>Hymenoptera</taxon>
        <taxon>Apocrita</taxon>
        <taxon>Aculeata</taxon>
        <taxon>Formicoidea</taxon>
        <taxon>Formicidae</taxon>
        <taxon>Myrmicinae</taxon>
        <taxon>Cardiocondyla</taxon>
    </lineage>
</organism>